<dbReference type="STRING" id="1236973.JCM9157_1876"/>
<keyword evidence="3" id="KW-0804">Transcription</keyword>
<dbReference type="PROSITE" id="PS50932">
    <property type="entry name" value="HTH_LACI_2"/>
    <property type="match status" value="1"/>
</dbReference>
<dbReference type="SUPFAM" id="SSF47413">
    <property type="entry name" value="lambda repressor-like DNA-binding domains"/>
    <property type="match status" value="1"/>
</dbReference>
<dbReference type="InterPro" id="IPR000843">
    <property type="entry name" value="HTH_LacI"/>
</dbReference>
<proteinExistence type="predicted"/>
<dbReference type="Proteomes" id="UP000018896">
    <property type="component" value="Unassembled WGS sequence"/>
</dbReference>
<dbReference type="GO" id="GO:0003700">
    <property type="term" value="F:DNA-binding transcription factor activity"/>
    <property type="evidence" value="ECO:0007669"/>
    <property type="project" value="TreeGrafter"/>
</dbReference>
<evidence type="ECO:0000313" key="5">
    <source>
        <dbReference type="EMBL" id="GAE34796.1"/>
    </source>
</evidence>
<accession>W4QRS4</accession>
<evidence type="ECO:0000313" key="6">
    <source>
        <dbReference type="Proteomes" id="UP000018896"/>
    </source>
</evidence>
<reference evidence="5 6" key="1">
    <citation type="journal article" date="2014" name="Genome Announc.">
        <title>Draft Genome Sequences of Three Alkaliphilic Bacillus Strains, Bacillus wakoensis JCM 9140T, Bacillus akibai JCM 9157T, and Bacillus hemicellulosilyticus JCM 9152T.</title>
        <authorList>
            <person name="Yuki M."/>
            <person name="Oshima K."/>
            <person name="Suda W."/>
            <person name="Oshida Y."/>
            <person name="Kitamura K."/>
            <person name="Iida T."/>
            <person name="Hattori M."/>
            <person name="Ohkuma M."/>
        </authorList>
    </citation>
    <scope>NUCLEOTIDE SEQUENCE [LARGE SCALE GENOMIC DNA]</scope>
    <source>
        <strain evidence="5 6">JCM 9157</strain>
    </source>
</reference>
<dbReference type="PANTHER" id="PTHR30146:SF149">
    <property type="entry name" value="HTH-TYPE TRANSCRIPTIONAL REGULATOR EBGR"/>
    <property type="match status" value="1"/>
</dbReference>
<dbReference type="Gene3D" id="1.10.260.40">
    <property type="entry name" value="lambda repressor-like DNA-binding domains"/>
    <property type="match status" value="1"/>
</dbReference>
<protein>
    <recommendedName>
        <fullName evidence="4">HTH lacI-type domain-containing protein</fullName>
    </recommendedName>
</protein>
<dbReference type="InterPro" id="IPR046335">
    <property type="entry name" value="LacI/GalR-like_sensor"/>
</dbReference>
<feature type="domain" description="HTH lacI-type" evidence="4">
    <location>
        <begin position="3"/>
        <end position="57"/>
    </location>
</feature>
<evidence type="ECO:0000256" key="2">
    <source>
        <dbReference type="ARBA" id="ARBA00023125"/>
    </source>
</evidence>
<sequence>MSVTIKDIAKHAGVSYSTVSKALRDSPLVKKPTKTKILKIAEELGYQPNVAARSLVQKKSFTVGVVWPSVERVAPAILITQINDLLEKHSYTTLLSINKTESAIATFNRFQVDAILVFGENEDAIQHSTIKSTIPIVYYGIQANSRFPTIDVNRRIAIKLAANYLQDIGHQHIAFIGDLTDPLQKDKLTGFLEAMKLDNELELPNFIIPTKGLEVYDGYLAAKNLLSQDIPVTAIISGSYDLTRGILRATSELSLKIPDDLSIISYDNIPQFENLEVQLTTVGVPISRISQKISETLLAIMEDEPVDETIILDPELNIIDSCSPVNK</sequence>
<dbReference type="EMBL" id="BAUV01000011">
    <property type="protein sequence ID" value="GAE34796.1"/>
    <property type="molecule type" value="Genomic_DNA"/>
</dbReference>
<dbReference type="Pfam" id="PF00356">
    <property type="entry name" value="LacI"/>
    <property type="match status" value="1"/>
</dbReference>
<dbReference type="Gene3D" id="3.40.50.2300">
    <property type="match status" value="2"/>
</dbReference>
<evidence type="ECO:0000256" key="1">
    <source>
        <dbReference type="ARBA" id="ARBA00023015"/>
    </source>
</evidence>
<dbReference type="InterPro" id="IPR010982">
    <property type="entry name" value="Lambda_DNA-bd_dom_sf"/>
</dbReference>
<dbReference type="eggNOG" id="COG1609">
    <property type="taxonomic scope" value="Bacteria"/>
</dbReference>
<dbReference type="Pfam" id="PF13377">
    <property type="entry name" value="Peripla_BP_3"/>
    <property type="match status" value="1"/>
</dbReference>
<keyword evidence="1" id="KW-0805">Transcription regulation</keyword>
<keyword evidence="2" id="KW-0238">DNA-binding</keyword>
<comment type="caution">
    <text evidence="5">The sequence shown here is derived from an EMBL/GenBank/DDBJ whole genome shotgun (WGS) entry which is preliminary data.</text>
</comment>
<evidence type="ECO:0000259" key="4">
    <source>
        <dbReference type="PROSITE" id="PS50932"/>
    </source>
</evidence>
<dbReference type="GO" id="GO:0000976">
    <property type="term" value="F:transcription cis-regulatory region binding"/>
    <property type="evidence" value="ECO:0007669"/>
    <property type="project" value="TreeGrafter"/>
</dbReference>
<dbReference type="OrthoDB" id="2528004at2"/>
<dbReference type="PROSITE" id="PS00356">
    <property type="entry name" value="HTH_LACI_1"/>
    <property type="match status" value="1"/>
</dbReference>
<dbReference type="RefSeq" id="WP_035663882.1">
    <property type="nucleotide sequence ID" value="NZ_BAUV01000011.1"/>
</dbReference>
<name>W4QRS4_HALA3</name>
<dbReference type="AlphaFoldDB" id="W4QRS4"/>
<keyword evidence="6" id="KW-1185">Reference proteome</keyword>
<organism evidence="5 6">
    <name type="scientific">Halalkalibacter akibai (strain ATCC 43226 / DSM 21942 / CIP 109018 / JCM 9157 / 1139)</name>
    <name type="common">Bacillus akibai</name>
    <dbReference type="NCBI Taxonomy" id="1236973"/>
    <lineage>
        <taxon>Bacteria</taxon>
        <taxon>Bacillati</taxon>
        <taxon>Bacillota</taxon>
        <taxon>Bacilli</taxon>
        <taxon>Bacillales</taxon>
        <taxon>Bacillaceae</taxon>
        <taxon>Halalkalibacter</taxon>
    </lineage>
</organism>
<dbReference type="SUPFAM" id="SSF53822">
    <property type="entry name" value="Periplasmic binding protein-like I"/>
    <property type="match status" value="1"/>
</dbReference>
<gene>
    <name evidence="5" type="ORF">JCM9157_1876</name>
</gene>
<evidence type="ECO:0000256" key="3">
    <source>
        <dbReference type="ARBA" id="ARBA00023163"/>
    </source>
</evidence>
<dbReference type="CDD" id="cd01392">
    <property type="entry name" value="HTH_LacI"/>
    <property type="match status" value="1"/>
</dbReference>
<dbReference type="PANTHER" id="PTHR30146">
    <property type="entry name" value="LACI-RELATED TRANSCRIPTIONAL REPRESSOR"/>
    <property type="match status" value="1"/>
</dbReference>
<dbReference type="InterPro" id="IPR028082">
    <property type="entry name" value="Peripla_BP_I"/>
</dbReference>
<dbReference type="SMART" id="SM00354">
    <property type="entry name" value="HTH_LACI"/>
    <property type="match status" value="1"/>
</dbReference>